<comment type="caution">
    <text evidence="1">The sequence shown here is derived from an EMBL/GenBank/DDBJ whole genome shotgun (WGS) entry which is preliminary data.</text>
</comment>
<evidence type="ECO:0000313" key="1">
    <source>
        <dbReference type="EMBL" id="GIN22652.1"/>
    </source>
</evidence>
<protein>
    <submittedName>
        <fullName evidence="1">Uncharacterized protein</fullName>
    </submittedName>
</protein>
<reference evidence="1 2" key="1">
    <citation type="submission" date="2021-03" db="EMBL/GenBank/DDBJ databases">
        <title>Antimicrobial resistance genes in bacteria isolated from Japanese honey, and their potential for conferring macrolide and lincosamide resistance in the American foulbrood pathogen Paenibacillus larvae.</title>
        <authorList>
            <person name="Okamoto M."/>
            <person name="Kumagai M."/>
            <person name="Kanamori H."/>
            <person name="Takamatsu D."/>
        </authorList>
    </citation>
    <scope>NUCLEOTIDE SEQUENCE [LARGE SCALE GENOMIC DNA]</scope>
    <source>
        <strain evidence="1 2">J1TS3</strain>
    </source>
</reference>
<evidence type="ECO:0000313" key="2">
    <source>
        <dbReference type="Proteomes" id="UP000680279"/>
    </source>
</evidence>
<dbReference type="EMBL" id="BOQT01000019">
    <property type="protein sequence ID" value="GIN22652.1"/>
    <property type="molecule type" value="Genomic_DNA"/>
</dbReference>
<sequence length="152" mass="17943">MNMIKRVIRLLKEEGELDSNLLFSLINGLPTEHVQKEWMESHKLADVVEELSKKSEQEKISLDKTYVQMSKKVKRLYGRPVEDPEVKEMVESYMEATFSFLGEDLMKMLANVKVEELDIQELEKMTPSLFTDDVQEWLLQAIEYYMKQSEMK</sequence>
<keyword evidence="2" id="KW-1185">Reference proteome</keyword>
<name>A0ABQ4KC97_9BACI</name>
<accession>A0ABQ4KC97</accession>
<proteinExistence type="predicted"/>
<organism evidence="1 2">
    <name type="scientific">Siminovitchia fordii</name>
    <dbReference type="NCBI Taxonomy" id="254759"/>
    <lineage>
        <taxon>Bacteria</taxon>
        <taxon>Bacillati</taxon>
        <taxon>Bacillota</taxon>
        <taxon>Bacilli</taxon>
        <taxon>Bacillales</taxon>
        <taxon>Bacillaceae</taxon>
        <taxon>Siminovitchia</taxon>
    </lineage>
</organism>
<gene>
    <name evidence="1" type="ORF">J1TS3_37860</name>
</gene>
<dbReference type="Proteomes" id="UP000680279">
    <property type="component" value="Unassembled WGS sequence"/>
</dbReference>